<dbReference type="FunFam" id="1.10.287.130:FF:000004">
    <property type="entry name" value="Ethylene receptor 1"/>
    <property type="match status" value="1"/>
</dbReference>
<evidence type="ECO:0000256" key="7">
    <source>
        <dbReference type="ARBA" id="ARBA00022741"/>
    </source>
</evidence>
<feature type="transmembrane region" description="Helical" evidence="15">
    <location>
        <begin position="98"/>
        <end position="117"/>
    </location>
</feature>
<comment type="caution">
    <text evidence="18">The sequence shown here is derived from an EMBL/GenBank/DDBJ whole genome shotgun (WGS) entry which is preliminary data.</text>
</comment>
<evidence type="ECO:0000256" key="4">
    <source>
        <dbReference type="ARBA" id="ARBA00022553"/>
    </source>
</evidence>
<keyword evidence="6 15" id="KW-0812">Transmembrane</keyword>
<dbReference type="GO" id="GO:0005524">
    <property type="term" value="F:ATP binding"/>
    <property type="evidence" value="ECO:0007669"/>
    <property type="project" value="UniProtKB-KW"/>
</dbReference>
<dbReference type="SUPFAM" id="SSF52172">
    <property type="entry name" value="CheY-like"/>
    <property type="match status" value="1"/>
</dbReference>
<dbReference type="InterPro" id="IPR005467">
    <property type="entry name" value="His_kinase_dom"/>
</dbReference>
<dbReference type="SMART" id="SM00388">
    <property type="entry name" value="HisKA"/>
    <property type="match status" value="1"/>
</dbReference>
<feature type="domain" description="Histidine kinase" evidence="16">
    <location>
        <begin position="217"/>
        <end position="445"/>
    </location>
</feature>
<dbReference type="Gene3D" id="3.40.50.2300">
    <property type="match status" value="1"/>
</dbReference>
<dbReference type="Proteomes" id="UP000621856">
    <property type="component" value="Unassembled WGS sequence"/>
</dbReference>
<evidence type="ECO:0000313" key="21">
    <source>
        <dbReference type="Proteomes" id="UP000818603"/>
    </source>
</evidence>
<evidence type="ECO:0000256" key="12">
    <source>
        <dbReference type="ARBA" id="ARBA00023136"/>
    </source>
</evidence>
<evidence type="ECO:0000256" key="15">
    <source>
        <dbReference type="SAM" id="Phobius"/>
    </source>
</evidence>
<dbReference type="PROSITE" id="PS50109">
    <property type="entry name" value="HIS_KIN"/>
    <property type="match status" value="1"/>
</dbReference>
<feature type="transmembrane region" description="Helical" evidence="15">
    <location>
        <begin position="156"/>
        <end position="174"/>
    </location>
</feature>
<dbReference type="Proteomes" id="UP000818603">
    <property type="component" value="Unassembled WGS sequence"/>
</dbReference>
<keyword evidence="7" id="KW-0547">Nucleotide-binding</keyword>
<evidence type="ECO:0000256" key="13">
    <source>
        <dbReference type="PROSITE-ProRule" id="PRU00169"/>
    </source>
</evidence>
<evidence type="ECO:0000256" key="8">
    <source>
        <dbReference type="ARBA" id="ARBA00022777"/>
    </source>
</evidence>
<dbReference type="RefSeq" id="WP_155140104.1">
    <property type="nucleotide sequence ID" value="NZ_BMGZ01000002.1"/>
</dbReference>
<evidence type="ECO:0000256" key="2">
    <source>
        <dbReference type="ARBA" id="ARBA00004370"/>
    </source>
</evidence>
<feature type="transmembrane region" description="Helical" evidence="15">
    <location>
        <begin position="37"/>
        <end position="56"/>
    </location>
</feature>
<dbReference type="Pfam" id="PF00512">
    <property type="entry name" value="HisKA"/>
    <property type="match status" value="1"/>
</dbReference>
<dbReference type="CDD" id="cd17546">
    <property type="entry name" value="REC_hyHK_CKI1_RcsC-like"/>
    <property type="match status" value="1"/>
</dbReference>
<dbReference type="InterPro" id="IPR001789">
    <property type="entry name" value="Sig_transdc_resp-reg_receiver"/>
</dbReference>
<keyword evidence="9" id="KW-0067">ATP-binding</keyword>
<dbReference type="SMART" id="SM00448">
    <property type="entry name" value="REC"/>
    <property type="match status" value="1"/>
</dbReference>
<keyword evidence="14" id="KW-0175">Coiled coil</keyword>
<reference evidence="18" key="1">
    <citation type="journal article" date="2014" name="Int. J. Syst. Evol. Microbiol.">
        <title>Complete genome sequence of Corynebacterium casei LMG S-19264T (=DSM 44701T), isolated from a smear-ripened cheese.</title>
        <authorList>
            <consortium name="US DOE Joint Genome Institute (JGI-PGF)"/>
            <person name="Walter F."/>
            <person name="Albersmeier A."/>
            <person name="Kalinowski J."/>
            <person name="Ruckert C."/>
        </authorList>
    </citation>
    <scope>NUCLEOTIDE SEQUENCE</scope>
    <source>
        <strain evidence="18">CGMCC 1.14984</strain>
    </source>
</reference>
<dbReference type="SUPFAM" id="SSF55874">
    <property type="entry name" value="ATPase domain of HSP90 chaperone/DNA topoisomerase II/histidine kinase"/>
    <property type="match status" value="1"/>
</dbReference>
<keyword evidence="21" id="KW-1185">Reference proteome</keyword>
<feature type="transmembrane region" description="Helical" evidence="15">
    <location>
        <begin position="68"/>
        <end position="92"/>
    </location>
</feature>
<dbReference type="Pfam" id="PF00072">
    <property type="entry name" value="Response_reg"/>
    <property type="match status" value="1"/>
</dbReference>
<dbReference type="PANTHER" id="PTHR45339">
    <property type="entry name" value="HYBRID SIGNAL TRANSDUCTION HISTIDINE KINASE J"/>
    <property type="match status" value="1"/>
</dbReference>
<dbReference type="InterPro" id="IPR011006">
    <property type="entry name" value="CheY-like_superfamily"/>
</dbReference>
<feature type="modified residue" description="4-aspartylphosphate" evidence="13">
    <location>
        <position position="517"/>
    </location>
</feature>
<dbReference type="PRINTS" id="PR00344">
    <property type="entry name" value="BCTRLSENSOR"/>
</dbReference>
<dbReference type="InterPro" id="IPR003594">
    <property type="entry name" value="HATPase_dom"/>
</dbReference>
<keyword evidence="4 13" id="KW-0597">Phosphoprotein</keyword>
<proteinExistence type="predicted"/>
<dbReference type="CDD" id="cd16922">
    <property type="entry name" value="HATPase_EvgS-ArcB-TorS-like"/>
    <property type="match status" value="1"/>
</dbReference>
<feature type="coiled-coil region" evidence="14">
    <location>
        <begin position="183"/>
        <end position="210"/>
    </location>
</feature>
<dbReference type="GO" id="GO:0016020">
    <property type="term" value="C:membrane"/>
    <property type="evidence" value="ECO:0007669"/>
    <property type="project" value="UniProtKB-SubCell"/>
</dbReference>
<evidence type="ECO:0000256" key="5">
    <source>
        <dbReference type="ARBA" id="ARBA00022679"/>
    </source>
</evidence>
<feature type="transmembrane region" description="Helical" evidence="15">
    <location>
        <begin position="12"/>
        <end position="31"/>
    </location>
</feature>
<dbReference type="Gene3D" id="3.30.565.10">
    <property type="entry name" value="Histidine kinase-like ATPase, C-terminal domain"/>
    <property type="match status" value="1"/>
</dbReference>
<dbReference type="InterPro" id="IPR003661">
    <property type="entry name" value="HisK_dim/P_dom"/>
</dbReference>
<dbReference type="EMBL" id="BMGZ01000002">
    <property type="protein sequence ID" value="GGH97928.1"/>
    <property type="molecule type" value="Genomic_DNA"/>
</dbReference>
<keyword evidence="8" id="KW-0418">Kinase</keyword>
<keyword evidence="10 15" id="KW-1133">Transmembrane helix</keyword>
<dbReference type="InterPro" id="IPR036890">
    <property type="entry name" value="HATPase_C_sf"/>
</dbReference>
<accession>A0A8J3ERA4</accession>
<dbReference type="InterPro" id="IPR004358">
    <property type="entry name" value="Sig_transdc_His_kin-like_C"/>
</dbReference>
<dbReference type="Pfam" id="PF02518">
    <property type="entry name" value="HATPase_c"/>
    <property type="match status" value="1"/>
</dbReference>
<reference evidence="19 21" key="2">
    <citation type="submission" date="2020-02" db="EMBL/GenBank/DDBJ databases">
        <title>Genome sequence of Parvularcula flava strain NH6-79.</title>
        <authorList>
            <person name="Abdul Karim M.H."/>
            <person name="Lam M.Q."/>
            <person name="Chen S.J."/>
            <person name="Yahya A."/>
            <person name="Shahir S."/>
            <person name="Shamsir M.S."/>
            <person name="Chong C.S."/>
        </authorList>
    </citation>
    <scope>NUCLEOTIDE SEQUENCE [LARGE SCALE GENOMIC DNA]</scope>
    <source>
        <strain evidence="19 21">NH6-79</strain>
    </source>
</reference>
<keyword evidence="5" id="KW-0808">Transferase</keyword>
<sequence length="602" mass="65875">MRAEEKNILYRANLTSAPIWLIAMTLEYFIFDLAGHSPWWTAWLAACYGGVALRMGMSWLGLKKKTTLVHSLMIGSLVLCGSLFALPVLFVHPLSDPHMMFLIALVLSIATSGAHTLALSRIGLLFWVVPSFGSFIFRMATMPVELYPAYTMDLRVAMIIGCVLYGSLLILLGLGSARRIRHTQDLQESLKQANRENRRRAREAEAATSAKSDFLAMMSHEIRTPLNGVLGMAQALSQENLGERQRDQVETIIESGKSLMGILNDVLDISKIEAGKMEIDRAHGDLHQTLGSVHSLFQPIAHDRKIGLTLTLEDTLPQHARFDPVRVRQCLTNLMSNAVKFTREGEVAITAWAEPATPGLRLGEGAEAIVKVQVRDTGIGMDEEAMERLFKTFSQADGSTTRNFGGTGLGLAISRRLSRMMGGDIIAESKPGEGSIFTLTFTATIEAAANDAEDMQAETETSGGEALRVLVVDDIAVNRQVVRVFLEPAGYRVTEAADGAAALECLEGDSFDVVLLDIHMPVMDGYETIARIRASDASWATIPVIALTADAMAGDREKLLARGMDAYVSKPIDRRDLLRQLSVMERKSGQQNPSRQKLTGTA</sequence>
<evidence type="ECO:0000256" key="11">
    <source>
        <dbReference type="ARBA" id="ARBA00023012"/>
    </source>
</evidence>
<evidence type="ECO:0000256" key="1">
    <source>
        <dbReference type="ARBA" id="ARBA00000085"/>
    </source>
</evidence>
<evidence type="ECO:0000313" key="20">
    <source>
        <dbReference type="Proteomes" id="UP000621856"/>
    </source>
</evidence>
<comment type="subcellular location">
    <subcellularLocation>
        <location evidence="2">Membrane</location>
    </subcellularLocation>
</comment>
<gene>
    <name evidence="19" type="ORF">FF098_010090</name>
    <name evidence="18" type="ORF">GCM10011355_20320</name>
</gene>
<dbReference type="SUPFAM" id="SSF47384">
    <property type="entry name" value="Homodimeric domain of signal transducing histidine kinase"/>
    <property type="match status" value="1"/>
</dbReference>
<evidence type="ECO:0000256" key="6">
    <source>
        <dbReference type="ARBA" id="ARBA00022692"/>
    </source>
</evidence>
<dbReference type="SMART" id="SM00387">
    <property type="entry name" value="HATPase_c"/>
    <property type="match status" value="1"/>
</dbReference>
<dbReference type="GO" id="GO:0000155">
    <property type="term" value="F:phosphorelay sensor kinase activity"/>
    <property type="evidence" value="ECO:0007669"/>
    <property type="project" value="InterPro"/>
</dbReference>
<dbReference type="FunFam" id="3.30.565.10:FF:000010">
    <property type="entry name" value="Sensor histidine kinase RcsC"/>
    <property type="match status" value="1"/>
</dbReference>
<keyword evidence="12 15" id="KW-0472">Membrane</keyword>
<evidence type="ECO:0000259" key="17">
    <source>
        <dbReference type="PROSITE" id="PS50110"/>
    </source>
</evidence>
<feature type="domain" description="Response regulatory" evidence="17">
    <location>
        <begin position="468"/>
        <end position="585"/>
    </location>
</feature>
<dbReference type="PROSITE" id="PS50110">
    <property type="entry name" value="RESPONSE_REGULATORY"/>
    <property type="match status" value="1"/>
</dbReference>
<organism evidence="18 20">
    <name type="scientific">Aquisalinus luteolus</name>
    <dbReference type="NCBI Taxonomy" id="1566827"/>
    <lineage>
        <taxon>Bacteria</taxon>
        <taxon>Pseudomonadati</taxon>
        <taxon>Pseudomonadota</taxon>
        <taxon>Alphaproteobacteria</taxon>
        <taxon>Parvularculales</taxon>
        <taxon>Parvularculaceae</taxon>
        <taxon>Aquisalinus</taxon>
    </lineage>
</organism>
<dbReference type="AlphaFoldDB" id="A0A8J3ERA4"/>
<evidence type="ECO:0000256" key="3">
    <source>
        <dbReference type="ARBA" id="ARBA00012438"/>
    </source>
</evidence>
<dbReference type="CDD" id="cd00082">
    <property type="entry name" value="HisKA"/>
    <property type="match status" value="1"/>
</dbReference>
<dbReference type="EMBL" id="VCJR02000002">
    <property type="protein sequence ID" value="NHK28254.1"/>
    <property type="molecule type" value="Genomic_DNA"/>
</dbReference>
<name>A0A8J3ERA4_9PROT</name>
<comment type="catalytic activity">
    <reaction evidence="1">
        <text>ATP + protein L-histidine = ADP + protein N-phospho-L-histidine.</text>
        <dbReference type="EC" id="2.7.13.3"/>
    </reaction>
</comment>
<evidence type="ECO:0000256" key="14">
    <source>
        <dbReference type="SAM" id="Coils"/>
    </source>
</evidence>
<dbReference type="InterPro" id="IPR036097">
    <property type="entry name" value="HisK_dim/P_sf"/>
</dbReference>
<evidence type="ECO:0000256" key="10">
    <source>
        <dbReference type="ARBA" id="ARBA00022989"/>
    </source>
</evidence>
<dbReference type="PANTHER" id="PTHR45339:SF1">
    <property type="entry name" value="HYBRID SIGNAL TRANSDUCTION HISTIDINE KINASE J"/>
    <property type="match status" value="1"/>
</dbReference>
<evidence type="ECO:0000313" key="18">
    <source>
        <dbReference type="EMBL" id="GGH97928.1"/>
    </source>
</evidence>
<evidence type="ECO:0000259" key="16">
    <source>
        <dbReference type="PROSITE" id="PS50109"/>
    </source>
</evidence>
<dbReference type="Gene3D" id="1.10.287.130">
    <property type="match status" value="1"/>
</dbReference>
<dbReference type="EC" id="2.7.13.3" evidence="3"/>
<feature type="transmembrane region" description="Helical" evidence="15">
    <location>
        <begin position="124"/>
        <end position="144"/>
    </location>
</feature>
<evidence type="ECO:0000313" key="19">
    <source>
        <dbReference type="EMBL" id="NHK28254.1"/>
    </source>
</evidence>
<keyword evidence="11" id="KW-0902">Two-component regulatory system</keyword>
<protein>
    <recommendedName>
        <fullName evidence="3">histidine kinase</fullName>
        <ecNumber evidence="3">2.7.13.3</ecNumber>
    </recommendedName>
</protein>
<reference evidence="18" key="3">
    <citation type="submission" date="2020-09" db="EMBL/GenBank/DDBJ databases">
        <authorList>
            <person name="Sun Q."/>
            <person name="Zhou Y."/>
        </authorList>
    </citation>
    <scope>NUCLEOTIDE SEQUENCE</scope>
    <source>
        <strain evidence="18">CGMCC 1.14984</strain>
    </source>
</reference>
<evidence type="ECO:0000256" key="9">
    <source>
        <dbReference type="ARBA" id="ARBA00022840"/>
    </source>
</evidence>